<accession>A0A9E6SPW9</accession>
<protein>
    <recommendedName>
        <fullName evidence="2">RickCE-like catalytic domain-containing protein</fullName>
    </recommendedName>
</protein>
<feature type="domain" description="RickCE-like catalytic" evidence="2">
    <location>
        <begin position="1296"/>
        <end position="1395"/>
    </location>
</feature>
<dbReference type="Gene3D" id="3.80.10.10">
    <property type="entry name" value="Ribonuclease Inhibitor"/>
    <property type="match status" value="1"/>
</dbReference>
<evidence type="ECO:0000313" key="4">
    <source>
        <dbReference type="Proteomes" id="UP000595296"/>
    </source>
</evidence>
<dbReference type="Pfam" id="PF22179">
    <property type="entry name" value="RickCE_cat"/>
    <property type="match status" value="1"/>
</dbReference>
<dbReference type="EMBL" id="CP060138">
    <property type="protein sequence ID" value="QQV74561.1"/>
    <property type="molecule type" value="Genomic_DNA"/>
</dbReference>
<reference evidence="3 4" key="1">
    <citation type="journal article" date="2021" name="Int. J. Syst. Evol. Microbiol.">
        <title>Characterization of a novel transitional group Rickettsia species (Rickettsia tillamookensis sp. nov.) from the western black-legged tick, Ixodes pacificus.</title>
        <authorList>
            <person name="Gauthier D.T."/>
            <person name="Karpathy S.E."/>
            <person name="Grizzard S.L."/>
            <person name="Batra D."/>
            <person name="Rowe L.A."/>
            <person name="Paddock C.D."/>
        </authorList>
    </citation>
    <scope>NUCLEOTIDE SEQUENCE [LARGE SCALE GENOMIC DNA]</scope>
    <source>
        <strain evidence="3 4">Tillamook 23</strain>
    </source>
</reference>
<dbReference type="RefSeq" id="WP_246437947.1">
    <property type="nucleotide sequence ID" value="NZ_CP060138.2"/>
</dbReference>
<organism evidence="3 4">
    <name type="scientific">Rickettsia tillamookensis</name>
    <dbReference type="NCBI Taxonomy" id="2761623"/>
    <lineage>
        <taxon>Bacteria</taxon>
        <taxon>Pseudomonadati</taxon>
        <taxon>Pseudomonadota</taxon>
        <taxon>Alphaproteobacteria</taxon>
        <taxon>Rickettsiales</taxon>
        <taxon>Rickettsiaceae</taxon>
        <taxon>Rickettsieae</taxon>
        <taxon>Rickettsia</taxon>
        <taxon>spotted fever group</taxon>
    </lineage>
</organism>
<keyword evidence="4" id="KW-1185">Reference proteome</keyword>
<feature type="region of interest" description="Disordered" evidence="1">
    <location>
        <begin position="1423"/>
        <end position="1462"/>
    </location>
</feature>
<dbReference type="SUPFAM" id="SSF48452">
    <property type="entry name" value="TPR-like"/>
    <property type="match status" value="1"/>
</dbReference>
<dbReference type="InterPro" id="IPR038765">
    <property type="entry name" value="Papain-like_cys_pep_sf"/>
</dbReference>
<dbReference type="Gene3D" id="1.25.40.10">
    <property type="entry name" value="Tetratricopeptide repeat domain"/>
    <property type="match status" value="1"/>
</dbReference>
<proteinExistence type="predicted"/>
<gene>
    <name evidence="3" type="ORF">H6P87_00095</name>
</gene>
<dbReference type="Proteomes" id="UP000595296">
    <property type="component" value="Chromosome"/>
</dbReference>
<dbReference type="SUPFAM" id="SSF52047">
    <property type="entry name" value="RNI-like"/>
    <property type="match status" value="1"/>
</dbReference>
<dbReference type="InterPro" id="IPR054759">
    <property type="entry name" value="RickCE_cat"/>
</dbReference>
<evidence type="ECO:0000313" key="3">
    <source>
        <dbReference type="EMBL" id="QQV74561.1"/>
    </source>
</evidence>
<sequence>MWNQIKAVGSTLLGSPKQERGLKNINDFLTEYFNNILEQKNTPNLTALEEANILMKLSNINIKDILTPNASFISEYKPKDIIAWFSNNTRSIFNETLVKPNSGLAEFIHITALNFSNYPFIKEDIQCIADYLRNNKTIERVFLDNCGINDKQVKILAEIFRLNKTITKLSLVSNKAITNIGIKTLLKIKHNNQYKLAELEISPNFNDNSEFQLISEIDILNKNSVNTYLKKTTAQNIDSKIENKNLQPLEKYHKLERPFIKNGNKLLKLIAESHNEITKTGDSINKLIAMIGMNGVGTTTLGCFLSGQKLEEDEDRSLYAKEPEYNEKIHHEVDNGYKLVNNFFIPDDEGGINIIECPGIHNQPINSIQTILNLYILWQILELAEKVKFSVVIRDNSVKEVFDSTYKQFANIFRDSNGQLTPEIKEQLKDAVSYIISVADYKNEEEKNTKIKEEKSKLGKLLKNKSLDEGQKFIITELGKSINLFRKPNGDTKSFLETLDTKSFFIVIDAISLLIRTIKNNEIQEERKKIFSYIGAIFQSETVEEKNANIALIDEQQRNILNIFASSKDKEAALPNSVSDSNLSTTIEVISQSKNEAEKNTNITVIDGHKHPDLDILSSSKDIGDILSNSASDTNSTITAEEQKNIKTIELKFELQDILSKKNLYEPLIIEQVRKLMPLCVKPFSDTLNIKDLNQAKDSNQSKWATIKEIYIKPQKSETQKPILSQVLSNQVKENILTLGKIIINFFQVNKHNIISPFISSDNLNLHQELDSDTFLNNYSLIQPYLPKKILNKSSVQKLEKTFFPALKEIEELNEIYIKYSDDHLNMIASFLEIIRKFYESKDISATTHFQEILGNYVYFLNKQSKFVSFCKKLYPQSQKWQPLTEVVDEAKKILIEENLLDQAILDIRLKNNGTTEYYIEALEWLDKLTGPQVEVVVIAVNEIKANAHYYLGMIYENSESQLDWFVAIREYIKALEVDKDFNFLYGHDTIPYISSNICKKIGDLFLALGKWYKSKNENVSAIKLIHEAMKYFKVSLSIADIEESSNILHEIFSILKNKRETKVLCISLEKDLHISVAEFLFQLNLIQKAGLEYLRAASRVDKNDKEKQGLVSKALKAFDTDIAKNTAFIRAMLEKGKIEDLSMFTKEAYRTKFFSDTQTLVNDFIPLPEQQANEWPKVQQNQDEQLINGQKELTKQNEDAQPQKQEKALVQPQQTQQHQPPPQPQENSPLHTIENIQKPDYWYTEDDIKNILEANIDKNKFSIVIHVDLAHPEQVRDALRERVHEDLIKNNKIVLMAINTGHGHWVSMAISKDTNTNKVIFKYNDPLGRELNDRPDLVTLITEICPNAEIRDLGIPQQENTSDYGVFICDNLTRQSEGLEILTTEQCKGQGINLRKSQAETLKQSLIVQQDQERHVYINLDSNISDDEDNNGNSNEVARPPYGDNGEVDGLGDGLQINDQH</sequence>
<feature type="region of interest" description="Disordered" evidence="1">
    <location>
        <begin position="1196"/>
        <end position="1231"/>
    </location>
</feature>
<dbReference type="SUPFAM" id="SSF54001">
    <property type="entry name" value="Cysteine proteinases"/>
    <property type="match status" value="1"/>
</dbReference>
<name>A0A9E6SPW9_9RICK</name>
<evidence type="ECO:0000259" key="2">
    <source>
        <dbReference type="Pfam" id="PF22179"/>
    </source>
</evidence>
<dbReference type="InterPro" id="IPR011990">
    <property type="entry name" value="TPR-like_helical_dom_sf"/>
</dbReference>
<evidence type="ECO:0000256" key="1">
    <source>
        <dbReference type="SAM" id="MobiDB-lite"/>
    </source>
</evidence>
<dbReference type="Gene3D" id="3.40.395.10">
    <property type="entry name" value="Adenoviral Proteinase, Chain A"/>
    <property type="match status" value="1"/>
</dbReference>
<dbReference type="InterPro" id="IPR032675">
    <property type="entry name" value="LRR_dom_sf"/>
</dbReference>